<organism evidence="1 2">
    <name type="scientific">Ochrobactrum quorumnocens</name>
    <dbReference type="NCBI Taxonomy" id="271865"/>
    <lineage>
        <taxon>Bacteria</taxon>
        <taxon>Pseudomonadati</taxon>
        <taxon>Pseudomonadota</taxon>
        <taxon>Alphaproteobacteria</taxon>
        <taxon>Hyphomicrobiales</taxon>
        <taxon>Brucellaceae</taxon>
        <taxon>Brucella/Ochrobactrum group</taxon>
        <taxon>Ochrobactrum</taxon>
    </lineage>
</organism>
<name>A0A248UBN0_9HYPH</name>
<dbReference type="InterPro" id="IPR051918">
    <property type="entry name" value="STPP_CPPED1"/>
</dbReference>
<dbReference type="InterPro" id="IPR029052">
    <property type="entry name" value="Metallo-depent_PP-like"/>
</dbReference>
<dbReference type="RefSeq" id="WP_095444921.1">
    <property type="nucleotide sequence ID" value="NZ_CP022603.1"/>
</dbReference>
<dbReference type="PANTHER" id="PTHR43143">
    <property type="entry name" value="METALLOPHOSPHOESTERASE, CALCINEURIN SUPERFAMILY"/>
    <property type="match status" value="1"/>
</dbReference>
<dbReference type="KEGG" id="och:CES85_4868"/>
<protein>
    <submittedName>
        <fullName evidence="1">Putative metallophosphoesterase</fullName>
    </submittedName>
</protein>
<dbReference type="Gene3D" id="3.60.21.10">
    <property type="match status" value="1"/>
</dbReference>
<dbReference type="AlphaFoldDB" id="A0A248UBN0"/>
<gene>
    <name evidence="1" type="ORF">CES85_4868</name>
</gene>
<dbReference type="SUPFAM" id="SSF56300">
    <property type="entry name" value="Metallo-dependent phosphatases"/>
    <property type="match status" value="1"/>
</dbReference>
<evidence type="ECO:0000313" key="1">
    <source>
        <dbReference type="EMBL" id="ASV84076.1"/>
    </source>
</evidence>
<evidence type="ECO:0000313" key="2">
    <source>
        <dbReference type="Proteomes" id="UP000215256"/>
    </source>
</evidence>
<dbReference type="OrthoDB" id="651281at2"/>
<proteinExistence type="predicted"/>
<accession>A0A248UBN0</accession>
<dbReference type="Proteomes" id="UP000215256">
    <property type="component" value="Chromosome 2"/>
</dbReference>
<dbReference type="PANTHER" id="PTHR43143:SF1">
    <property type="entry name" value="SERINE_THREONINE-PROTEIN PHOSPHATASE CPPED1"/>
    <property type="match status" value="1"/>
</dbReference>
<sequence>MNRRAFLLLASGAALTGFDLFSRSETPYLRFAVASDGHYGEPGADFVKDYQSIVSSINDYHNINPIDFLMVNGDISHDAPDHLHEAKTHLDSLKMPYKVGKGNHDRMDEILWNELWGVPFDYSFSMHTDAFIALNTSDLAGTYLCPDYSILEKMLDQEQDKRNIFLFMHINPAAQTRFAVECDRLLTLIKAHRNVRAVFNGHDHDHENVIFHQNIPFVFDGHFGGTWGTLDKGYRVVECFEDGRIQTFMMDPKERKKEEKLS</sequence>
<reference evidence="1 2" key="1">
    <citation type="submission" date="2017-07" db="EMBL/GenBank/DDBJ databases">
        <title>Phylogenetic study on the rhizospheric bacterium Ochrobactrum sp. A44.</title>
        <authorList>
            <person name="Krzyzanowska D.M."/>
            <person name="Ossowicki A."/>
            <person name="Rajewska M."/>
            <person name="Maciag T."/>
            <person name="Kaczynski Z."/>
            <person name="Czerwicka M."/>
            <person name="Jafra S."/>
        </authorList>
    </citation>
    <scope>NUCLEOTIDE SEQUENCE [LARGE SCALE GENOMIC DNA]</scope>
    <source>
        <strain evidence="1 2">A44</strain>
    </source>
</reference>
<dbReference type="EMBL" id="CP022603">
    <property type="protein sequence ID" value="ASV84076.1"/>
    <property type="molecule type" value="Genomic_DNA"/>
</dbReference>